<feature type="domain" description="Pili assembly chaperone N-terminal" evidence="1">
    <location>
        <begin position="26"/>
        <end position="149"/>
    </location>
</feature>
<dbReference type="InterPro" id="IPR016147">
    <property type="entry name" value="Pili_assmbl_chaperone_N"/>
</dbReference>
<dbReference type="InterPro" id="IPR050643">
    <property type="entry name" value="Periplasmic_pilus_chap"/>
</dbReference>
<dbReference type="PANTHER" id="PTHR30251">
    <property type="entry name" value="PILUS ASSEMBLY CHAPERONE"/>
    <property type="match status" value="1"/>
</dbReference>
<evidence type="ECO:0000313" key="3">
    <source>
        <dbReference type="Proteomes" id="UP000320431"/>
    </source>
</evidence>
<gene>
    <name evidence="2" type="ORF">FKV24_006825</name>
</gene>
<organism evidence="2 3">
    <name type="scientific">Marilutibacter maris</name>
    <dbReference type="NCBI Taxonomy" id="1605891"/>
    <lineage>
        <taxon>Bacteria</taxon>
        <taxon>Pseudomonadati</taxon>
        <taxon>Pseudomonadota</taxon>
        <taxon>Gammaproteobacteria</taxon>
        <taxon>Lysobacterales</taxon>
        <taxon>Lysobacteraceae</taxon>
        <taxon>Marilutibacter</taxon>
    </lineage>
</organism>
<dbReference type="EMBL" id="VICD02000100">
    <property type="protein sequence ID" value="KAB8192965.1"/>
    <property type="molecule type" value="Genomic_DNA"/>
</dbReference>
<dbReference type="Gene3D" id="2.60.40.10">
    <property type="entry name" value="Immunoglobulins"/>
    <property type="match status" value="1"/>
</dbReference>
<dbReference type="Pfam" id="PF00345">
    <property type="entry name" value="PapD_N"/>
    <property type="match status" value="1"/>
</dbReference>
<dbReference type="SUPFAM" id="SSF49354">
    <property type="entry name" value="PapD-like"/>
    <property type="match status" value="1"/>
</dbReference>
<dbReference type="GO" id="GO:0071555">
    <property type="term" value="P:cell wall organization"/>
    <property type="evidence" value="ECO:0007669"/>
    <property type="project" value="InterPro"/>
</dbReference>
<dbReference type="InterPro" id="IPR008962">
    <property type="entry name" value="PapD-like_sf"/>
</dbReference>
<dbReference type="PANTHER" id="PTHR30251:SF4">
    <property type="entry name" value="SLR1668 PROTEIN"/>
    <property type="match status" value="1"/>
</dbReference>
<dbReference type="AlphaFoldDB" id="A0A508B4Q5"/>
<proteinExistence type="predicted"/>
<accession>A0A508B4Q5</accession>
<protein>
    <submittedName>
        <fullName evidence="2">Fimbria/pilus periplasmic chaperone</fullName>
    </submittedName>
</protein>
<name>A0A508B4Q5_9GAMM</name>
<dbReference type="Proteomes" id="UP000320431">
    <property type="component" value="Unassembled WGS sequence"/>
</dbReference>
<evidence type="ECO:0000259" key="1">
    <source>
        <dbReference type="Pfam" id="PF00345"/>
    </source>
</evidence>
<comment type="caution">
    <text evidence="2">The sequence shown here is derived from an EMBL/GenBank/DDBJ whole genome shotgun (WGS) entry which is preliminary data.</text>
</comment>
<dbReference type="GO" id="GO:0030288">
    <property type="term" value="C:outer membrane-bounded periplasmic space"/>
    <property type="evidence" value="ECO:0007669"/>
    <property type="project" value="InterPro"/>
</dbReference>
<dbReference type="InterPro" id="IPR013783">
    <property type="entry name" value="Ig-like_fold"/>
</dbReference>
<reference evidence="2 3" key="1">
    <citation type="submission" date="2019-10" db="EMBL/GenBank/DDBJ databases">
        <title>Lysobacter alkalisoli sp. nov., isolated from saline-alkaline soil.</title>
        <authorList>
            <person name="Sun J.-Q."/>
        </authorList>
    </citation>
    <scope>NUCLEOTIDE SEQUENCE [LARGE SCALE GENOMIC DNA]</scope>
    <source>
        <strain evidence="2 3">KCTC 42381</strain>
    </source>
</reference>
<evidence type="ECO:0000313" key="2">
    <source>
        <dbReference type="EMBL" id="KAB8192965.1"/>
    </source>
</evidence>
<sequence>MPGAVLTALLTALLSGLPSPADATHLQVAPTSVTIPAERNAEGLTLSNSGDAPMHAQVRVFGWHQEDGEDRLQATTAIVLSPPMAEIAPGSRQLVRIVRPGPPPAGTEASYRIVVDEIPGQGRGDAGADPTGLRFVMRYSIPLFVSPTGPGPALPTLQTRVTASGGERFIEIGNDGRGHAQVADLAFVATDGTRTSIAAGLSGYVLPGQRRRWKLPAWLVPPLNGVFKARINGEPAERTLAPDAVAL</sequence>